<proteinExistence type="predicted"/>
<accession>A0ABN2XL95</accession>
<evidence type="ECO:0000313" key="2">
    <source>
        <dbReference type="EMBL" id="GAA2114291.1"/>
    </source>
</evidence>
<name>A0ABN2XL95_9ACTN</name>
<feature type="region of interest" description="Disordered" evidence="1">
    <location>
        <begin position="102"/>
        <end position="133"/>
    </location>
</feature>
<dbReference type="Proteomes" id="UP001500575">
    <property type="component" value="Unassembled WGS sequence"/>
</dbReference>
<organism evidence="2 3">
    <name type="scientific">Nocardioides bigeumensis</name>
    <dbReference type="NCBI Taxonomy" id="433657"/>
    <lineage>
        <taxon>Bacteria</taxon>
        <taxon>Bacillati</taxon>
        <taxon>Actinomycetota</taxon>
        <taxon>Actinomycetes</taxon>
        <taxon>Propionibacteriales</taxon>
        <taxon>Nocardioidaceae</taxon>
        <taxon>Nocardioides</taxon>
    </lineage>
</organism>
<evidence type="ECO:0000256" key="1">
    <source>
        <dbReference type="SAM" id="MobiDB-lite"/>
    </source>
</evidence>
<comment type="caution">
    <text evidence="2">The sequence shown here is derived from an EMBL/GenBank/DDBJ whole genome shotgun (WGS) entry which is preliminary data.</text>
</comment>
<keyword evidence="3" id="KW-1185">Reference proteome</keyword>
<reference evidence="2 3" key="1">
    <citation type="journal article" date="2019" name="Int. J. Syst. Evol. Microbiol.">
        <title>The Global Catalogue of Microorganisms (GCM) 10K type strain sequencing project: providing services to taxonomists for standard genome sequencing and annotation.</title>
        <authorList>
            <consortium name="The Broad Institute Genomics Platform"/>
            <consortium name="The Broad Institute Genome Sequencing Center for Infectious Disease"/>
            <person name="Wu L."/>
            <person name="Ma J."/>
        </authorList>
    </citation>
    <scope>NUCLEOTIDE SEQUENCE [LARGE SCALE GENOMIC DNA]</scope>
    <source>
        <strain evidence="2 3">JCM 16021</strain>
    </source>
</reference>
<evidence type="ECO:0000313" key="3">
    <source>
        <dbReference type="Proteomes" id="UP001500575"/>
    </source>
</evidence>
<dbReference type="EMBL" id="BAAAQQ010000002">
    <property type="protein sequence ID" value="GAA2114291.1"/>
    <property type="molecule type" value="Genomic_DNA"/>
</dbReference>
<gene>
    <name evidence="2" type="ORF">GCM10009843_02650</name>
</gene>
<protein>
    <submittedName>
        <fullName evidence="2">Uncharacterized protein</fullName>
    </submittedName>
</protein>
<sequence>MIVLVITAHALRGTDDARSGAEVTPCAEAVASLGSLIPDGGLPGVNLGSIKSAAVDTSGRCEAAGVPSYCRTAARAAWNLADAAKTDSRRAQALANFRRTQPRCLQELTGPGDRAAQQATVSQSRDHGRGLRP</sequence>
<feature type="compositionally biased region" description="Basic and acidic residues" evidence="1">
    <location>
        <begin position="124"/>
        <end position="133"/>
    </location>
</feature>